<sequence length="156" mass="17643">MFPNVHLNLCEDGSLRGSWHSEGKLRVIHTSSIDQNVLDAVDVKPSSNVRGGIAAAGGSRKVYTMFYKAMPNTHIITKGYSHCFPQTILHVCMVIFYQCAQDAHLPSYVLFTDKAHFTLDGVFNQHIEHLWANCMLSNIPVNVWFCRRLLIGPYHL</sequence>
<evidence type="ECO:0000313" key="1">
    <source>
        <dbReference type="EMBL" id="GIX84523.1"/>
    </source>
</evidence>
<organism evidence="1 2">
    <name type="scientific">Caerostris extrusa</name>
    <name type="common">Bark spider</name>
    <name type="synonym">Caerostris bankana</name>
    <dbReference type="NCBI Taxonomy" id="172846"/>
    <lineage>
        <taxon>Eukaryota</taxon>
        <taxon>Metazoa</taxon>
        <taxon>Ecdysozoa</taxon>
        <taxon>Arthropoda</taxon>
        <taxon>Chelicerata</taxon>
        <taxon>Arachnida</taxon>
        <taxon>Araneae</taxon>
        <taxon>Araneomorphae</taxon>
        <taxon>Entelegynae</taxon>
        <taxon>Araneoidea</taxon>
        <taxon>Araneidae</taxon>
        <taxon>Caerostris</taxon>
    </lineage>
</organism>
<comment type="caution">
    <text evidence="1">The sequence shown here is derived from an EMBL/GenBank/DDBJ whole genome shotgun (WGS) entry which is preliminary data.</text>
</comment>
<dbReference type="Proteomes" id="UP001054945">
    <property type="component" value="Unassembled WGS sequence"/>
</dbReference>
<gene>
    <name evidence="1" type="ORF">CEXT_151231</name>
</gene>
<keyword evidence="2" id="KW-1185">Reference proteome</keyword>
<name>A0AAV4NIP2_CAEEX</name>
<accession>A0AAV4NIP2</accession>
<evidence type="ECO:0000313" key="2">
    <source>
        <dbReference type="Proteomes" id="UP001054945"/>
    </source>
</evidence>
<dbReference type="EMBL" id="BPLR01003434">
    <property type="protein sequence ID" value="GIX84523.1"/>
    <property type="molecule type" value="Genomic_DNA"/>
</dbReference>
<protein>
    <submittedName>
        <fullName evidence="1">Uncharacterized protein</fullName>
    </submittedName>
</protein>
<reference evidence="1 2" key="1">
    <citation type="submission" date="2021-06" db="EMBL/GenBank/DDBJ databases">
        <title>Caerostris extrusa draft genome.</title>
        <authorList>
            <person name="Kono N."/>
            <person name="Arakawa K."/>
        </authorList>
    </citation>
    <scope>NUCLEOTIDE SEQUENCE [LARGE SCALE GENOMIC DNA]</scope>
</reference>
<dbReference type="AlphaFoldDB" id="A0AAV4NIP2"/>
<proteinExistence type="predicted"/>